<feature type="transmembrane region" description="Helical" evidence="1">
    <location>
        <begin position="89"/>
        <end position="114"/>
    </location>
</feature>
<feature type="transmembrane region" description="Helical" evidence="1">
    <location>
        <begin position="57"/>
        <end position="77"/>
    </location>
</feature>
<evidence type="ECO:0000256" key="1">
    <source>
        <dbReference type="SAM" id="Phobius"/>
    </source>
</evidence>
<proteinExistence type="predicted"/>
<dbReference type="PANTHER" id="PTHR39165">
    <property type="entry name" value="IG HYPOTHETICAL 17883"/>
    <property type="match status" value="1"/>
</dbReference>
<evidence type="ECO:0000313" key="2">
    <source>
        <dbReference type="EMBL" id="CEA04902.1"/>
    </source>
</evidence>
<gene>
    <name evidence="2" type="ORF">BN1050_02201</name>
</gene>
<dbReference type="PATRIC" id="fig|1461583.4.peg.2119"/>
<protein>
    <recommendedName>
        <fullName evidence="3">DUF456 domain-containing protein</fullName>
    </recommendedName>
</protein>
<evidence type="ECO:0008006" key="3">
    <source>
        <dbReference type="Google" id="ProtNLM"/>
    </source>
</evidence>
<feature type="transmembrane region" description="Helical" evidence="1">
    <location>
        <begin position="134"/>
        <end position="159"/>
    </location>
</feature>
<keyword evidence="1" id="KW-1133">Transmembrane helix</keyword>
<feature type="transmembrane region" description="Helical" evidence="1">
    <location>
        <begin position="29"/>
        <end position="51"/>
    </location>
</feature>
<feature type="transmembrane region" description="Helical" evidence="1">
    <location>
        <begin position="6"/>
        <end position="22"/>
    </location>
</feature>
<keyword evidence="1" id="KW-0812">Transmembrane</keyword>
<dbReference type="InterPro" id="IPR007403">
    <property type="entry name" value="DUF456"/>
</dbReference>
<reference evidence="2" key="1">
    <citation type="submission" date="2014-07" db="EMBL/GenBank/DDBJ databases">
        <authorList>
            <person name="Urmite Genomes Urmite Genomes"/>
        </authorList>
    </citation>
    <scope>NUCLEOTIDE SEQUENCE</scope>
    <source>
        <strain evidence="2">13S34_air</strain>
    </source>
</reference>
<name>A0A078MHK9_9BACL</name>
<dbReference type="EMBL" id="LN483076">
    <property type="protein sequence ID" value="CEA04902.1"/>
    <property type="molecule type" value="Genomic_DNA"/>
</dbReference>
<dbReference type="AlphaFoldDB" id="A0A078MHK9"/>
<dbReference type="Pfam" id="PF04306">
    <property type="entry name" value="DUF456"/>
    <property type="match status" value="1"/>
</dbReference>
<accession>A0A078MHK9</accession>
<dbReference type="HOGENOM" id="CLU_109297_1_0_9"/>
<dbReference type="PANTHER" id="PTHR39165:SF1">
    <property type="entry name" value="DUF456 DOMAIN-CONTAINING PROTEIN"/>
    <property type="match status" value="1"/>
</dbReference>
<sequence length="160" mass="17388">MTVIAWTLIIALFVIAYIGLIYPIIPSVLFIFAGFIVYGLFFTFSALPWWFWLGQVLLVIVLFAADTIAGLVGVKAFGGTKAGMWGSTIGLIVGPFIIPFFGILILPFVFAVVAELLITRSTFKEALRSGFGSLVGFLTSMVTKGIIQTIMVVIFIILVV</sequence>
<organism evidence="2">
    <name type="scientific">Metalysinibacillus saudimassiliensis</name>
    <dbReference type="NCBI Taxonomy" id="1461583"/>
    <lineage>
        <taxon>Bacteria</taxon>
        <taxon>Bacillati</taxon>
        <taxon>Bacillota</taxon>
        <taxon>Bacilli</taxon>
        <taxon>Bacillales</taxon>
        <taxon>Caryophanaceae</taxon>
        <taxon>Metalysinibacillus</taxon>
    </lineage>
</organism>
<keyword evidence="1" id="KW-0472">Membrane</keyword>